<dbReference type="Proteomes" id="UP000642819">
    <property type="component" value="Unassembled WGS sequence"/>
</dbReference>
<evidence type="ECO:0000313" key="6">
    <source>
        <dbReference type="Proteomes" id="UP000642819"/>
    </source>
</evidence>
<dbReference type="InterPro" id="IPR006061">
    <property type="entry name" value="SBP_1_CS"/>
</dbReference>
<comment type="similarity">
    <text evidence="1">Belongs to the bacterial solute-binding protein 1 family.</text>
</comment>
<dbReference type="PANTHER" id="PTHR43649">
    <property type="entry name" value="ARABINOSE-BINDING PROTEIN-RELATED"/>
    <property type="match status" value="1"/>
</dbReference>
<dbReference type="PANTHER" id="PTHR43649:SF14">
    <property type="entry name" value="BLR3389 PROTEIN"/>
    <property type="match status" value="1"/>
</dbReference>
<reference evidence="6" key="1">
    <citation type="journal article" date="2019" name="Int. J. Syst. Evol. Microbiol.">
        <title>The Global Catalogue of Microorganisms (GCM) 10K type strain sequencing project: providing services to taxonomists for standard genome sequencing and annotation.</title>
        <authorList>
            <consortium name="The Broad Institute Genomics Platform"/>
            <consortium name="The Broad Institute Genome Sequencing Center for Infectious Disease"/>
            <person name="Wu L."/>
            <person name="Ma J."/>
        </authorList>
    </citation>
    <scope>NUCLEOTIDE SEQUENCE [LARGE SCALE GENOMIC DNA]</scope>
    <source>
        <strain evidence="6">KCTC 19466</strain>
    </source>
</reference>
<dbReference type="InterPro" id="IPR006059">
    <property type="entry name" value="SBP"/>
</dbReference>
<protein>
    <submittedName>
        <fullName evidence="5">Sugar ABC transporter substrate-binding protein</fullName>
    </submittedName>
</protein>
<dbReference type="InterPro" id="IPR050490">
    <property type="entry name" value="Bact_solute-bd_prot1"/>
</dbReference>
<dbReference type="SUPFAM" id="SSF53850">
    <property type="entry name" value="Periplasmic binding protein-like II"/>
    <property type="match status" value="1"/>
</dbReference>
<keyword evidence="3 4" id="KW-0732">Signal</keyword>
<evidence type="ECO:0000256" key="4">
    <source>
        <dbReference type="SAM" id="SignalP"/>
    </source>
</evidence>
<keyword evidence="2" id="KW-0813">Transport</keyword>
<evidence type="ECO:0000256" key="3">
    <source>
        <dbReference type="ARBA" id="ARBA00022729"/>
    </source>
</evidence>
<dbReference type="RefSeq" id="WP_189348114.1">
    <property type="nucleotide sequence ID" value="NZ_BMXK01000001.1"/>
</dbReference>
<sequence>MSTNRRFRRRLAAGLSVAAVTALALSACSSGADPEAAAEEGGELTVWAWDPTIEDVAAAYEEENPAVSVEVVNVGTGNDHYTALQNAVSAGSGGPDLAQVEYQATTQFTLAEALVDLTEFGADELDGTFAPGPWEGVRSGDGVYGLPLDSGPMALFYNQAVFEEHDIAVPETWEDYVQAGRDLQAADPDVYITNDTGDAGLTTSLMWQAGGHPFDVEETTVGVDFTGEGSQKFVEAWQPMLEEELIAPISSWSDEWYQGLGDGTIASLVIGAWMPGNLEGGVPDAAGDWRVAPMPQWGDSGFQTAEQGGSGMSVMADSEQQALAYDFLEYAAVNGGKEVRVDDGVFPATTADLESPEFLEREYEYFGGQQINQVLSESSAAVVEGWDYLPYQVYANTIFNDSVGQAYVGGTSLADGLAEWQDALLAYGEDQGFTLE</sequence>
<proteinExistence type="inferred from homology"/>
<keyword evidence="6" id="KW-1185">Reference proteome</keyword>
<evidence type="ECO:0000256" key="1">
    <source>
        <dbReference type="ARBA" id="ARBA00008520"/>
    </source>
</evidence>
<dbReference type="Pfam" id="PF01547">
    <property type="entry name" value="SBP_bac_1"/>
    <property type="match status" value="1"/>
</dbReference>
<dbReference type="EMBL" id="BMXK01000001">
    <property type="protein sequence ID" value="GHC98974.1"/>
    <property type="molecule type" value="Genomic_DNA"/>
</dbReference>
<dbReference type="InterPro" id="IPR006311">
    <property type="entry name" value="TAT_signal"/>
</dbReference>
<comment type="caution">
    <text evidence="5">The sequence shown here is derived from an EMBL/GenBank/DDBJ whole genome shotgun (WGS) entry which is preliminary data.</text>
</comment>
<dbReference type="PROSITE" id="PS51257">
    <property type="entry name" value="PROKAR_LIPOPROTEIN"/>
    <property type="match status" value="1"/>
</dbReference>
<name>A0ABQ3GAX6_9MICC</name>
<feature type="chain" id="PRO_5046501044" evidence="4">
    <location>
        <begin position="33"/>
        <end position="436"/>
    </location>
</feature>
<accession>A0ABQ3GAX6</accession>
<organism evidence="5 6">
    <name type="scientific">Zhihengliuella salsuginis</name>
    <dbReference type="NCBI Taxonomy" id="578222"/>
    <lineage>
        <taxon>Bacteria</taxon>
        <taxon>Bacillati</taxon>
        <taxon>Actinomycetota</taxon>
        <taxon>Actinomycetes</taxon>
        <taxon>Micrococcales</taxon>
        <taxon>Micrococcaceae</taxon>
        <taxon>Zhihengliuella</taxon>
    </lineage>
</organism>
<dbReference type="CDD" id="cd13585">
    <property type="entry name" value="PBP2_TMBP_like"/>
    <property type="match status" value="1"/>
</dbReference>
<dbReference type="PROSITE" id="PS51318">
    <property type="entry name" value="TAT"/>
    <property type="match status" value="1"/>
</dbReference>
<feature type="signal peptide" evidence="4">
    <location>
        <begin position="1"/>
        <end position="32"/>
    </location>
</feature>
<evidence type="ECO:0000313" key="5">
    <source>
        <dbReference type="EMBL" id="GHC98974.1"/>
    </source>
</evidence>
<gene>
    <name evidence="5" type="ORF">GCM10008096_00580</name>
</gene>
<evidence type="ECO:0000256" key="2">
    <source>
        <dbReference type="ARBA" id="ARBA00022448"/>
    </source>
</evidence>
<dbReference type="PROSITE" id="PS01037">
    <property type="entry name" value="SBP_BACTERIAL_1"/>
    <property type="match status" value="1"/>
</dbReference>
<dbReference type="Gene3D" id="3.40.190.10">
    <property type="entry name" value="Periplasmic binding protein-like II"/>
    <property type="match status" value="1"/>
</dbReference>